<evidence type="ECO:0000256" key="3">
    <source>
        <dbReference type="ARBA" id="ARBA00022694"/>
    </source>
</evidence>
<evidence type="ECO:0000256" key="4">
    <source>
        <dbReference type="ARBA" id="ARBA00022723"/>
    </source>
</evidence>
<sequence length="373" mass="39137">MANDQATSAENPQRPYVLGIETSCDETAAAIVSADKRVLAHRVLSQIDDHAEFGGVVPEIAARQHISHLDKLLESLMKDAGLGFDDMDAVAATTGPGLVGGLMVGVMTAKAISAATGKPFIAVNHLAGHALTVRLVDDISFPYLLLLVSGGHCQILSVTGVGAFTRLGTTIDDAAGEAFDKTAKLLGLGYPGGPAVEAAAREGDPKRFRLPKPMVGKPGCNFSFSGLKTAVRRLAEECAEGEGILTIRDRNDICAAFQQALGDCLIDRLKNAIQLFRETAGNGNFPLVVAGGVAANAHLRGRIEALADKEGLRFSAPPLALCTDNGAMIAWAGLERFREDPAINDADEAPRPRWPLDDAAKPMVGKGKKGAKA</sequence>
<feature type="binding site" evidence="8">
    <location>
        <position position="193"/>
    </location>
    <ligand>
        <name>substrate</name>
    </ligand>
</feature>
<dbReference type="PANTHER" id="PTHR11735">
    <property type="entry name" value="TRNA N6-ADENOSINE THREONYLCARBAMOYLTRANSFERASE"/>
    <property type="match status" value="1"/>
</dbReference>
<dbReference type="PANTHER" id="PTHR11735:SF6">
    <property type="entry name" value="TRNA N6-ADENOSINE THREONYLCARBAMOYLTRANSFERASE, MITOCHONDRIAL"/>
    <property type="match status" value="1"/>
</dbReference>
<evidence type="ECO:0000256" key="9">
    <source>
        <dbReference type="SAM" id="MobiDB-lite"/>
    </source>
</evidence>
<dbReference type="SUPFAM" id="SSF53067">
    <property type="entry name" value="Actin-like ATPase domain"/>
    <property type="match status" value="2"/>
</dbReference>
<feature type="binding site" evidence="8">
    <location>
        <position position="125"/>
    </location>
    <ligand>
        <name>Fe cation</name>
        <dbReference type="ChEBI" id="CHEBI:24875"/>
    </ligand>
</feature>
<evidence type="ECO:0000256" key="1">
    <source>
        <dbReference type="ARBA" id="ARBA00022490"/>
    </source>
</evidence>
<keyword evidence="1 8" id="KW-0963">Cytoplasm</keyword>
<proteinExistence type="inferred from homology"/>
<comment type="subcellular location">
    <subcellularLocation>
        <location evidence="8">Cytoplasm</location>
    </subcellularLocation>
</comment>
<dbReference type="Gene3D" id="3.30.420.40">
    <property type="match status" value="2"/>
</dbReference>
<dbReference type="PRINTS" id="PR00789">
    <property type="entry name" value="OSIALOPTASE"/>
</dbReference>
<name>A0A1G6T1K5_9PROT</name>
<dbReference type="GO" id="GO:0002949">
    <property type="term" value="P:tRNA threonylcarbamoyladenosine modification"/>
    <property type="evidence" value="ECO:0007669"/>
    <property type="project" value="UniProtKB-UniRule"/>
</dbReference>
<keyword evidence="2 8" id="KW-0808">Transferase</keyword>
<dbReference type="FunFam" id="3.30.420.40:FF:000012">
    <property type="entry name" value="tRNA N6-adenosine threonylcarbamoyltransferase"/>
    <property type="match status" value="1"/>
</dbReference>
<evidence type="ECO:0000256" key="8">
    <source>
        <dbReference type="HAMAP-Rule" id="MF_01445"/>
    </source>
</evidence>
<feature type="binding site" evidence="8">
    <location>
        <position position="129"/>
    </location>
    <ligand>
        <name>Fe cation</name>
        <dbReference type="ChEBI" id="CHEBI:24875"/>
    </ligand>
</feature>
<keyword evidence="6 8" id="KW-0012">Acyltransferase</keyword>
<comment type="cofactor">
    <cofactor evidence="8">
        <name>Fe(2+)</name>
        <dbReference type="ChEBI" id="CHEBI:29033"/>
    </cofactor>
    <text evidence="8">Binds 1 Fe(2+) ion per subunit.</text>
</comment>
<dbReference type="EMBL" id="FNAK01000001">
    <property type="protein sequence ID" value="SDD23012.1"/>
    <property type="molecule type" value="Genomic_DNA"/>
</dbReference>
<feature type="region of interest" description="Disordered" evidence="9">
    <location>
        <begin position="342"/>
        <end position="373"/>
    </location>
</feature>
<protein>
    <recommendedName>
        <fullName evidence="8">tRNA N6-adenosine threonylcarbamoyltransferase</fullName>
        <ecNumber evidence="8">2.3.1.234</ecNumber>
    </recommendedName>
    <alternativeName>
        <fullName evidence="8">N6-L-threonylcarbamoyladenine synthase</fullName>
        <shortName evidence="8">t(6)A synthase</shortName>
    </alternativeName>
    <alternativeName>
        <fullName evidence="8">t(6)A37 threonylcarbamoyladenosine biosynthesis protein TsaD</fullName>
    </alternativeName>
    <alternativeName>
        <fullName evidence="8">tRNA threonylcarbamoyladenosine biosynthesis protein TsaD</fullName>
    </alternativeName>
</protein>
<dbReference type="EC" id="2.3.1.234" evidence="8"/>
<keyword evidence="3 8" id="KW-0819">tRNA processing</keyword>
<dbReference type="FunFam" id="3.30.420.40:FF:000040">
    <property type="entry name" value="tRNA N6-adenosine threonylcarbamoyltransferase"/>
    <property type="match status" value="1"/>
</dbReference>
<dbReference type="GO" id="GO:0061711">
    <property type="term" value="F:tRNA N(6)-L-threonylcarbamoyladenine synthase activity"/>
    <property type="evidence" value="ECO:0007669"/>
    <property type="project" value="UniProtKB-EC"/>
</dbReference>
<accession>A0A1G6T1K5</accession>
<dbReference type="Proteomes" id="UP000183685">
    <property type="component" value="Unassembled WGS sequence"/>
</dbReference>
<gene>
    <name evidence="8" type="primary">tsaD</name>
    <name evidence="11" type="ORF">SAMN04488071_0082</name>
</gene>
<dbReference type="InterPro" id="IPR017861">
    <property type="entry name" value="KAE1/TsaD"/>
</dbReference>
<reference evidence="11 12" key="1">
    <citation type="submission" date="2016-10" db="EMBL/GenBank/DDBJ databases">
        <authorList>
            <person name="de Groot N.N."/>
        </authorList>
    </citation>
    <scope>NUCLEOTIDE SEQUENCE [LARGE SCALE GENOMIC DNA]</scope>
    <source>
        <strain evidence="11 12">CGMCC 1.9109</strain>
    </source>
</reference>
<organism evidence="11 12">
    <name type="scientific">Kordiimonas lacus</name>
    <dbReference type="NCBI Taxonomy" id="637679"/>
    <lineage>
        <taxon>Bacteria</taxon>
        <taxon>Pseudomonadati</taxon>
        <taxon>Pseudomonadota</taxon>
        <taxon>Alphaproteobacteria</taxon>
        <taxon>Kordiimonadales</taxon>
        <taxon>Kordiimonadaceae</taxon>
        <taxon>Kordiimonas</taxon>
    </lineage>
</organism>
<feature type="binding site" evidence="8">
    <location>
        <begin position="147"/>
        <end position="151"/>
    </location>
    <ligand>
        <name>substrate</name>
    </ligand>
</feature>
<dbReference type="HAMAP" id="MF_01445">
    <property type="entry name" value="TsaD"/>
    <property type="match status" value="1"/>
</dbReference>
<evidence type="ECO:0000256" key="5">
    <source>
        <dbReference type="ARBA" id="ARBA00023004"/>
    </source>
</evidence>
<dbReference type="NCBIfam" id="TIGR03723">
    <property type="entry name" value="T6A_TsaD_YgjD"/>
    <property type="match status" value="1"/>
</dbReference>
<dbReference type="GO" id="GO:0005737">
    <property type="term" value="C:cytoplasm"/>
    <property type="evidence" value="ECO:0007669"/>
    <property type="project" value="UniProtKB-SubCell"/>
</dbReference>
<comment type="catalytic activity">
    <reaction evidence="7 8">
        <text>L-threonylcarbamoyladenylate + adenosine(37) in tRNA = N(6)-L-threonylcarbamoyladenosine(37) in tRNA + AMP + H(+)</text>
        <dbReference type="Rhea" id="RHEA:37059"/>
        <dbReference type="Rhea" id="RHEA-COMP:10162"/>
        <dbReference type="Rhea" id="RHEA-COMP:10163"/>
        <dbReference type="ChEBI" id="CHEBI:15378"/>
        <dbReference type="ChEBI" id="CHEBI:73682"/>
        <dbReference type="ChEBI" id="CHEBI:74411"/>
        <dbReference type="ChEBI" id="CHEBI:74418"/>
        <dbReference type="ChEBI" id="CHEBI:456215"/>
        <dbReference type="EC" id="2.3.1.234"/>
    </reaction>
</comment>
<comment type="similarity">
    <text evidence="8">Belongs to the KAE1 / TsaD family.</text>
</comment>
<evidence type="ECO:0000259" key="10">
    <source>
        <dbReference type="Pfam" id="PF00814"/>
    </source>
</evidence>
<evidence type="ECO:0000256" key="7">
    <source>
        <dbReference type="ARBA" id="ARBA00048117"/>
    </source>
</evidence>
<dbReference type="InterPro" id="IPR000905">
    <property type="entry name" value="Gcp-like_dom"/>
</dbReference>
<dbReference type="GO" id="GO:0005506">
    <property type="term" value="F:iron ion binding"/>
    <property type="evidence" value="ECO:0007669"/>
    <property type="project" value="UniProtKB-UniRule"/>
</dbReference>
<dbReference type="Pfam" id="PF00814">
    <property type="entry name" value="TsaD"/>
    <property type="match status" value="1"/>
</dbReference>
<evidence type="ECO:0000256" key="2">
    <source>
        <dbReference type="ARBA" id="ARBA00022679"/>
    </source>
</evidence>
<feature type="binding site" evidence="8">
    <location>
        <position position="197"/>
    </location>
    <ligand>
        <name>substrate</name>
    </ligand>
</feature>
<dbReference type="AlphaFoldDB" id="A0A1G6T1K5"/>
<dbReference type="OrthoDB" id="9806197at2"/>
<feature type="binding site" evidence="8">
    <location>
        <position position="180"/>
    </location>
    <ligand>
        <name>substrate</name>
    </ligand>
</feature>
<keyword evidence="5 8" id="KW-0408">Iron</keyword>
<dbReference type="InterPro" id="IPR043129">
    <property type="entry name" value="ATPase_NBD"/>
</dbReference>
<feature type="compositionally biased region" description="Basic and acidic residues" evidence="9">
    <location>
        <begin position="348"/>
        <end position="360"/>
    </location>
</feature>
<dbReference type="RefSeq" id="WP_068309077.1">
    <property type="nucleotide sequence ID" value="NZ_FNAK01000001.1"/>
</dbReference>
<dbReference type="NCBIfam" id="TIGR00329">
    <property type="entry name" value="gcp_kae1"/>
    <property type="match status" value="1"/>
</dbReference>
<feature type="binding site" evidence="8">
    <location>
        <position position="324"/>
    </location>
    <ligand>
        <name>Fe cation</name>
        <dbReference type="ChEBI" id="CHEBI:24875"/>
    </ligand>
</feature>
<feature type="binding site" evidence="8">
    <location>
        <position position="296"/>
    </location>
    <ligand>
        <name>substrate</name>
    </ligand>
</feature>
<evidence type="ECO:0000313" key="12">
    <source>
        <dbReference type="Proteomes" id="UP000183685"/>
    </source>
</evidence>
<comment type="function">
    <text evidence="8">Required for the formation of a threonylcarbamoyl group on adenosine at position 37 (t(6)A37) in tRNAs that read codons beginning with adenine. Is involved in the transfer of the threonylcarbamoyl moiety of threonylcarbamoyl-AMP (TC-AMP) to the N6 group of A37, together with TsaE and TsaB. TsaD likely plays a direct catalytic role in this reaction.</text>
</comment>
<evidence type="ECO:0000313" key="11">
    <source>
        <dbReference type="EMBL" id="SDD23012.1"/>
    </source>
</evidence>
<keyword evidence="4 8" id="KW-0479">Metal-binding</keyword>
<dbReference type="CDD" id="cd24133">
    <property type="entry name" value="ASKHA_NBD_TsaD_bac"/>
    <property type="match status" value="1"/>
</dbReference>
<feature type="domain" description="Gcp-like" evidence="10">
    <location>
        <begin position="38"/>
        <end position="331"/>
    </location>
</feature>
<dbReference type="STRING" id="637679.GCA_001550055_00806"/>
<evidence type="ECO:0000256" key="6">
    <source>
        <dbReference type="ARBA" id="ARBA00023315"/>
    </source>
</evidence>
<dbReference type="InterPro" id="IPR022450">
    <property type="entry name" value="TsaD"/>
</dbReference>
<keyword evidence="12" id="KW-1185">Reference proteome</keyword>